<protein>
    <recommendedName>
        <fullName evidence="5">Sfi1 spindle body domain-containing protein</fullName>
    </recommendedName>
</protein>
<feature type="region of interest" description="Disordered" evidence="2">
    <location>
        <begin position="1"/>
        <end position="40"/>
    </location>
</feature>
<evidence type="ECO:0008006" key="5">
    <source>
        <dbReference type="Google" id="ProtNLM"/>
    </source>
</evidence>
<reference evidence="4" key="1">
    <citation type="journal article" date="2023" name="Commun. Biol.">
        <title>Genome analysis of Parmales, the sister group of diatoms, reveals the evolutionary specialization of diatoms from phago-mixotrophs to photoautotrophs.</title>
        <authorList>
            <person name="Ban H."/>
            <person name="Sato S."/>
            <person name="Yoshikawa S."/>
            <person name="Yamada K."/>
            <person name="Nakamura Y."/>
            <person name="Ichinomiya M."/>
            <person name="Sato N."/>
            <person name="Blanc-Mathieu R."/>
            <person name="Endo H."/>
            <person name="Kuwata A."/>
            <person name="Ogata H."/>
        </authorList>
    </citation>
    <scope>NUCLEOTIDE SEQUENCE [LARGE SCALE GENOMIC DNA]</scope>
    <source>
        <strain evidence="4">NIES 3701</strain>
    </source>
</reference>
<evidence type="ECO:0000313" key="4">
    <source>
        <dbReference type="Proteomes" id="UP001165085"/>
    </source>
</evidence>
<dbReference type="Proteomes" id="UP001165085">
    <property type="component" value="Unassembled WGS sequence"/>
</dbReference>
<feature type="compositionally biased region" description="Low complexity" evidence="2">
    <location>
        <begin position="19"/>
        <end position="37"/>
    </location>
</feature>
<dbReference type="OrthoDB" id="200210at2759"/>
<feature type="region of interest" description="Disordered" evidence="2">
    <location>
        <begin position="171"/>
        <end position="209"/>
    </location>
</feature>
<feature type="region of interest" description="Disordered" evidence="2">
    <location>
        <begin position="58"/>
        <end position="104"/>
    </location>
</feature>
<feature type="coiled-coil region" evidence="1">
    <location>
        <begin position="584"/>
        <end position="615"/>
    </location>
</feature>
<proteinExistence type="predicted"/>
<keyword evidence="1" id="KW-0175">Coiled coil</keyword>
<feature type="compositionally biased region" description="Polar residues" evidence="2">
    <location>
        <begin position="94"/>
        <end position="103"/>
    </location>
</feature>
<gene>
    <name evidence="3" type="ORF">TrST_g11488</name>
</gene>
<evidence type="ECO:0000256" key="2">
    <source>
        <dbReference type="SAM" id="MobiDB-lite"/>
    </source>
</evidence>
<name>A0A9W6ZZQ7_9STRA</name>
<comment type="caution">
    <text evidence="3">The sequence shown here is derived from an EMBL/GenBank/DDBJ whole genome shotgun (WGS) entry which is preliminary data.</text>
</comment>
<organism evidence="3 4">
    <name type="scientific">Triparma strigata</name>
    <dbReference type="NCBI Taxonomy" id="1606541"/>
    <lineage>
        <taxon>Eukaryota</taxon>
        <taxon>Sar</taxon>
        <taxon>Stramenopiles</taxon>
        <taxon>Ochrophyta</taxon>
        <taxon>Bolidophyceae</taxon>
        <taxon>Parmales</taxon>
        <taxon>Triparmaceae</taxon>
        <taxon>Triparma</taxon>
    </lineage>
</organism>
<feature type="coiled-coil region" evidence="1">
    <location>
        <begin position="407"/>
        <end position="441"/>
    </location>
</feature>
<dbReference type="AlphaFoldDB" id="A0A9W6ZZQ7"/>
<sequence>MVSPSPQKQSRRSKRRSKSSASPTTSSSTAKTSSVTSDVQLSASGIDLRNWIKGVQEKADQEARAKDVDCAAGWADRRKRGGNSARRNDLPNLRSPSPTNVFDSTDKWLSSAVENDQDLENRQTSKDQSVKEARLILSAYNKVESVAGETRVKKFGKIGAEEFISRVRSKQKGGLESGRAREREAPAATATTTTTHIPPPVQIPPPPTNHQISQTKINHKKASVELAKAHNVAIKISLQRSRRRTLRSCFKNIAMFIINEEMRLVEFKDRLSLRKDIRMKILLFRSWKEYNKRLKIQTSRLMDKRNMKTLRGVFNVWFEVTKDNLLFLEKHHEMKEWRTLGKCFKILKIWARDCRRGREEAQKEIERRKFKAMEEKALRYYRANLLGSTFLQWSVSAKEACERRKLAQQQDRRRSRVQALLERVKDKVEETETEEDNADSTIPQLVTAKEGGDDDLASVDSRRRVKALRSLIDKCLEEEEGILGAAGAGLERVVEEEEDIFVEDETAIGDGSRRGPPPPPPSASDISAITTSTRATSANPPQSVISMFKRHKERAQKRAALSARYDAINSERLKRKDELAWKRQEEAKQRIEDEKRAKMEEKRQLELKEQRKRDEFQRRREQMKLAKMHNLMTRYSAAFSTWFGLVKELRLKERKADVFNEDITLACYWKRLVTYVEARKDLKRDLEARAMRKADEYAYDVLCWKVFNGWRGNMLKLMAKAKAVRRQAKYKIRERTFALWRRGLDKERLIWWEVNKHASVRGKRCNLRYFWGAFKERIQEHKEERMEEEMVKKKMMEVQKWLE</sequence>
<keyword evidence="4" id="KW-1185">Reference proteome</keyword>
<evidence type="ECO:0000313" key="3">
    <source>
        <dbReference type="EMBL" id="GMH59439.1"/>
    </source>
</evidence>
<feature type="compositionally biased region" description="Pro residues" evidence="2">
    <location>
        <begin position="197"/>
        <end position="208"/>
    </location>
</feature>
<feature type="compositionally biased region" description="Low complexity" evidence="2">
    <location>
        <begin position="186"/>
        <end position="196"/>
    </location>
</feature>
<dbReference type="EMBL" id="BRXY01000059">
    <property type="protein sequence ID" value="GMH59439.1"/>
    <property type="molecule type" value="Genomic_DNA"/>
</dbReference>
<feature type="compositionally biased region" description="Basic and acidic residues" evidence="2">
    <location>
        <begin position="58"/>
        <end position="69"/>
    </location>
</feature>
<feature type="region of interest" description="Disordered" evidence="2">
    <location>
        <begin position="504"/>
        <end position="527"/>
    </location>
</feature>
<accession>A0A9W6ZZQ7</accession>
<evidence type="ECO:0000256" key="1">
    <source>
        <dbReference type="SAM" id="Coils"/>
    </source>
</evidence>
<feature type="compositionally biased region" description="Basic residues" evidence="2">
    <location>
        <begin position="9"/>
        <end position="18"/>
    </location>
</feature>